<comment type="similarity">
    <text evidence="6">Belongs to the binding-protein-dependent transport system permease family.</text>
</comment>
<keyword evidence="3 6" id="KW-0812">Transmembrane</keyword>
<evidence type="ECO:0000259" key="8">
    <source>
        <dbReference type="PROSITE" id="PS50928"/>
    </source>
</evidence>
<evidence type="ECO:0000256" key="6">
    <source>
        <dbReference type="RuleBase" id="RU363032"/>
    </source>
</evidence>
<feature type="domain" description="ABC transmembrane type-1" evidence="8">
    <location>
        <begin position="64"/>
        <end position="256"/>
    </location>
</feature>
<evidence type="ECO:0000313" key="9">
    <source>
        <dbReference type="EMBL" id="CAG7615762.1"/>
    </source>
</evidence>
<evidence type="ECO:0000259" key="7">
    <source>
        <dbReference type="PROSITE" id="PS50893"/>
    </source>
</evidence>
<gene>
    <name evidence="9" type="primary">btuD_9</name>
    <name evidence="9" type="ORF">PAESOLCIP111_01823</name>
</gene>
<feature type="transmembrane region" description="Helical" evidence="6">
    <location>
        <begin position="125"/>
        <end position="145"/>
    </location>
</feature>
<evidence type="ECO:0000256" key="1">
    <source>
        <dbReference type="ARBA" id="ARBA00004651"/>
    </source>
</evidence>
<dbReference type="CDD" id="cd03257">
    <property type="entry name" value="ABC_NikE_OppD_transporters"/>
    <property type="match status" value="1"/>
</dbReference>
<dbReference type="GO" id="GO:0005886">
    <property type="term" value="C:plasma membrane"/>
    <property type="evidence" value="ECO:0007669"/>
    <property type="project" value="UniProtKB-SubCell"/>
</dbReference>
<evidence type="ECO:0000256" key="4">
    <source>
        <dbReference type="ARBA" id="ARBA00022989"/>
    </source>
</evidence>
<dbReference type="Proteomes" id="UP000693672">
    <property type="component" value="Unassembled WGS sequence"/>
</dbReference>
<dbReference type="InterPro" id="IPR000515">
    <property type="entry name" value="MetI-like"/>
</dbReference>
<dbReference type="EMBL" id="CAJVAS010000006">
    <property type="protein sequence ID" value="CAG7615762.1"/>
    <property type="molecule type" value="Genomic_DNA"/>
</dbReference>
<name>A0A916NNX2_9BACL</name>
<protein>
    <submittedName>
        <fullName evidence="9">Vitamin B12 import ATP-binding protein BtuD</fullName>
    </submittedName>
</protein>
<dbReference type="Pfam" id="PF00528">
    <property type="entry name" value="BPD_transp_1"/>
    <property type="match status" value="1"/>
</dbReference>
<evidence type="ECO:0000313" key="10">
    <source>
        <dbReference type="Proteomes" id="UP000693672"/>
    </source>
</evidence>
<dbReference type="GO" id="GO:0055085">
    <property type="term" value="P:transmembrane transport"/>
    <property type="evidence" value="ECO:0007669"/>
    <property type="project" value="InterPro"/>
</dbReference>
<feature type="transmembrane region" description="Helical" evidence="6">
    <location>
        <begin position="68"/>
        <end position="91"/>
    </location>
</feature>
<dbReference type="InterPro" id="IPR003593">
    <property type="entry name" value="AAA+_ATPase"/>
</dbReference>
<dbReference type="AlphaFoldDB" id="A0A916NNX2"/>
<comment type="caution">
    <text evidence="9">The sequence shown here is derived from an EMBL/GenBank/DDBJ whole genome shotgun (WGS) entry which is preliminary data.</text>
</comment>
<dbReference type="CDD" id="cd06261">
    <property type="entry name" value="TM_PBP2"/>
    <property type="match status" value="1"/>
</dbReference>
<accession>A0A916NNX2</accession>
<keyword evidence="5 6" id="KW-0472">Membrane</keyword>
<dbReference type="PANTHER" id="PTHR43386:SF1">
    <property type="entry name" value="D,D-DIPEPTIDE TRANSPORT SYSTEM PERMEASE PROTEIN DDPC-RELATED"/>
    <property type="match status" value="1"/>
</dbReference>
<keyword evidence="4 6" id="KW-1133">Transmembrane helix</keyword>
<evidence type="ECO:0000256" key="3">
    <source>
        <dbReference type="ARBA" id="ARBA00022692"/>
    </source>
</evidence>
<dbReference type="PANTHER" id="PTHR43386">
    <property type="entry name" value="OLIGOPEPTIDE TRANSPORT SYSTEM PERMEASE PROTEIN APPC"/>
    <property type="match status" value="1"/>
</dbReference>
<evidence type="ECO:0000256" key="2">
    <source>
        <dbReference type="ARBA" id="ARBA00022448"/>
    </source>
</evidence>
<comment type="subcellular location">
    <subcellularLocation>
        <location evidence="1 6">Cell membrane</location>
        <topology evidence="1 6">Multi-pass membrane protein</topology>
    </subcellularLocation>
</comment>
<dbReference type="PROSITE" id="PS50928">
    <property type="entry name" value="ABC_TM1"/>
    <property type="match status" value="1"/>
</dbReference>
<dbReference type="InterPro" id="IPR050366">
    <property type="entry name" value="BP-dependent_transpt_permease"/>
</dbReference>
<dbReference type="PROSITE" id="PS50893">
    <property type="entry name" value="ABC_TRANSPORTER_2"/>
    <property type="match status" value="1"/>
</dbReference>
<feature type="transmembrane region" description="Helical" evidence="6">
    <location>
        <begin position="233"/>
        <end position="255"/>
    </location>
</feature>
<keyword evidence="10" id="KW-1185">Reference proteome</keyword>
<keyword evidence="9" id="KW-0547">Nucleotide-binding</keyword>
<keyword evidence="9" id="KW-0067">ATP-binding</keyword>
<dbReference type="PROSITE" id="PS00211">
    <property type="entry name" value="ABC_TRANSPORTER_1"/>
    <property type="match status" value="1"/>
</dbReference>
<dbReference type="GO" id="GO:0005524">
    <property type="term" value="F:ATP binding"/>
    <property type="evidence" value="ECO:0007669"/>
    <property type="project" value="UniProtKB-KW"/>
</dbReference>
<feature type="domain" description="ABC transporter" evidence="7">
    <location>
        <begin position="291"/>
        <end position="526"/>
    </location>
</feature>
<keyword evidence="2 6" id="KW-0813">Transport</keyword>
<dbReference type="SMART" id="SM00382">
    <property type="entry name" value="AAA"/>
    <property type="match status" value="1"/>
</dbReference>
<dbReference type="InterPro" id="IPR003439">
    <property type="entry name" value="ABC_transporter-like_ATP-bd"/>
</dbReference>
<dbReference type="Pfam" id="PF00005">
    <property type="entry name" value="ABC_tran"/>
    <property type="match status" value="1"/>
</dbReference>
<reference evidence="9" key="1">
    <citation type="submission" date="2021-06" db="EMBL/GenBank/DDBJ databases">
        <authorList>
            <person name="Criscuolo A."/>
        </authorList>
    </citation>
    <scope>NUCLEOTIDE SEQUENCE</scope>
    <source>
        <strain evidence="9">CIP111600</strain>
    </source>
</reference>
<organism evidence="9 10">
    <name type="scientific">Paenibacillus solanacearum</name>
    <dbReference type="NCBI Taxonomy" id="2048548"/>
    <lineage>
        <taxon>Bacteria</taxon>
        <taxon>Bacillati</taxon>
        <taxon>Bacillota</taxon>
        <taxon>Bacilli</taxon>
        <taxon>Bacillales</taxon>
        <taxon>Paenibacillaceae</taxon>
        <taxon>Paenibacillus</taxon>
    </lineage>
</organism>
<dbReference type="InterPro" id="IPR017871">
    <property type="entry name" value="ABC_transporter-like_CS"/>
</dbReference>
<feature type="transmembrane region" description="Helical" evidence="6">
    <location>
        <begin position="98"/>
        <end position="119"/>
    </location>
</feature>
<dbReference type="RefSeq" id="WP_218091621.1">
    <property type="nucleotide sequence ID" value="NZ_CAJVAS010000006.1"/>
</dbReference>
<dbReference type="GO" id="GO:0016887">
    <property type="term" value="F:ATP hydrolysis activity"/>
    <property type="evidence" value="ECO:0007669"/>
    <property type="project" value="InterPro"/>
</dbReference>
<evidence type="ECO:0000256" key="5">
    <source>
        <dbReference type="ARBA" id="ARBA00023136"/>
    </source>
</evidence>
<sequence length="528" mass="56109">MKRAQTAGGLMLLIFVAAAVFGPMLAAYAPFAVDGQRFSAPSAAHWLGTNALGQDIYSGLVHGARTTLLIGVAVAVLSTALSGGLGLLAGYSRRLDAVLNAVANMLLTLPSLLLVLIVASFTGGSAWQLILTLGLLTWPGYMRLIRASVLSLREREFVKAAQLYRGGTVYVLRKHLLPFLKPLLRTKFIISFKQAVAMEASLSFLGIGNPSQPSWGKMLQEAFARSETWMTDVWQWTVLPPALAILLVTVALALLGEKHETARSSAFQSARPRRPAKPAAAIPASNAHAAVAAQRLSVAYGAKTILHPLSLAAAKGSITAIVGESGSGKTTLYGLVPHKAVAGEAFIAGKPLYGPAPCGAMKRWADAAFIFQDPRSSFDPIMTIGAQMTEAIQGGGAARDKREAAARALREVQLDERLLGKYPHELSGGMLSRALIALALINKPAVLIADEPTGALDPIIKREIMDLLVSKVKEYKMTLLLVTHDLQAALHYADQMIVIEDGHLLEGADKARWLAGQGQPVSRTANGG</sequence>
<proteinExistence type="inferred from homology"/>